<dbReference type="InterPro" id="IPR052017">
    <property type="entry name" value="TSUP"/>
</dbReference>
<dbReference type="EMBL" id="FOVE01000010">
    <property type="protein sequence ID" value="SFN50230.1"/>
    <property type="molecule type" value="Genomic_DNA"/>
</dbReference>
<evidence type="ECO:0000256" key="8">
    <source>
        <dbReference type="RuleBase" id="RU363041"/>
    </source>
</evidence>
<evidence type="ECO:0000313" key="9">
    <source>
        <dbReference type="EMBL" id="SFN50230.1"/>
    </source>
</evidence>
<dbReference type="InterPro" id="IPR002781">
    <property type="entry name" value="TM_pro_TauE-like"/>
</dbReference>
<dbReference type="RefSeq" id="WP_091194338.1">
    <property type="nucleotide sequence ID" value="NZ_FOVE01000010.1"/>
</dbReference>
<name>A0A1I4ZJV8_9NEIS</name>
<dbReference type="STRING" id="83765.SAMN05660284_01655"/>
<reference evidence="10" key="1">
    <citation type="submission" date="2016-10" db="EMBL/GenBank/DDBJ databases">
        <authorList>
            <person name="Varghese N."/>
            <person name="Submissions S."/>
        </authorList>
    </citation>
    <scope>NUCLEOTIDE SEQUENCE [LARGE SCALE GENOMIC DNA]</scope>
    <source>
        <strain evidence="10">DSM 6150</strain>
    </source>
</reference>
<keyword evidence="6 8" id="KW-1133">Transmembrane helix</keyword>
<feature type="transmembrane region" description="Helical" evidence="8">
    <location>
        <begin position="231"/>
        <end position="249"/>
    </location>
</feature>
<proteinExistence type="inferred from homology"/>
<comment type="subcellular location">
    <subcellularLocation>
        <location evidence="1 8">Cell membrane</location>
        <topology evidence="1 8">Multi-pass membrane protein</topology>
    </subcellularLocation>
</comment>
<dbReference type="GO" id="GO:0005886">
    <property type="term" value="C:plasma membrane"/>
    <property type="evidence" value="ECO:0007669"/>
    <property type="project" value="UniProtKB-SubCell"/>
</dbReference>
<keyword evidence="10" id="KW-1185">Reference proteome</keyword>
<dbReference type="Pfam" id="PF01925">
    <property type="entry name" value="TauE"/>
    <property type="match status" value="1"/>
</dbReference>
<evidence type="ECO:0000256" key="4">
    <source>
        <dbReference type="ARBA" id="ARBA00022475"/>
    </source>
</evidence>
<evidence type="ECO:0000256" key="1">
    <source>
        <dbReference type="ARBA" id="ARBA00004651"/>
    </source>
</evidence>
<organism evidence="9 10">
    <name type="scientific">Formivibrio citricus</name>
    <dbReference type="NCBI Taxonomy" id="83765"/>
    <lineage>
        <taxon>Bacteria</taxon>
        <taxon>Pseudomonadati</taxon>
        <taxon>Pseudomonadota</taxon>
        <taxon>Betaproteobacteria</taxon>
        <taxon>Neisseriales</taxon>
        <taxon>Chitinibacteraceae</taxon>
        <taxon>Formivibrio</taxon>
    </lineage>
</organism>
<evidence type="ECO:0000256" key="2">
    <source>
        <dbReference type="ARBA" id="ARBA00009142"/>
    </source>
</evidence>
<keyword evidence="7 8" id="KW-0472">Membrane</keyword>
<keyword evidence="4 8" id="KW-1003">Cell membrane</keyword>
<dbReference type="PANTHER" id="PTHR30269:SF0">
    <property type="entry name" value="MEMBRANE TRANSPORTER PROTEIN YFCA-RELATED"/>
    <property type="match status" value="1"/>
</dbReference>
<accession>A0A1I4ZJV8</accession>
<evidence type="ECO:0000256" key="6">
    <source>
        <dbReference type="ARBA" id="ARBA00022989"/>
    </source>
</evidence>
<evidence type="ECO:0000313" key="10">
    <source>
        <dbReference type="Proteomes" id="UP000242869"/>
    </source>
</evidence>
<dbReference type="OrthoDB" id="554695at2"/>
<sequence>MSHELLLLLPIAFMAGLIDAAVGGGGLIQLPGLFAILPREIPAVLLGSNKFASIMGTASATWRYARRIELPWKMVLFAAAAAFCGSYLGARAVHLLSAQAVRPLVIVLLVVMLAYTWFKPQFGQEDAGRPLTRRDLGIGLLIGAGIGFYDGFFGPGTGSFLIFLFVRFFHFDFLRASACAKVVNLATNLAALAFFVPAGLVLYSIAIPMGLANIAGAQVGTRLALKGGNLWVRRLFLGLALTLLTKLLFDLFR</sequence>
<feature type="transmembrane region" description="Helical" evidence="8">
    <location>
        <begin position="138"/>
        <end position="169"/>
    </location>
</feature>
<dbReference type="AlphaFoldDB" id="A0A1I4ZJV8"/>
<dbReference type="Proteomes" id="UP000242869">
    <property type="component" value="Unassembled WGS sequence"/>
</dbReference>
<evidence type="ECO:0000256" key="3">
    <source>
        <dbReference type="ARBA" id="ARBA00022448"/>
    </source>
</evidence>
<keyword evidence="5 8" id="KW-0812">Transmembrane</keyword>
<protein>
    <recommendedName>
        <fullName evidence="8">Probable membrane transporter protein</fullName>
    </recommendedName>
</protein>
<feature type="transmembrane region" description="Helical" evidence="8">
    <location>
        <begin position="70"/>
        <end position="88"/>
    </location>
</feature>
<feature type="transmembrane region" description="Helical" evidence="8">
    <location>
        <begin position="189"/>
        <end position="211"/>
    </location>
</feature>
<keyword evidence="3" id="KW-0813">Transport</keyword>
<comment type="similarity">
    <text evidence="2 8">Belongs to the 4-toluene sulfonate uptake permease (TSUP) (TC 2.A.102) family.</text>
</comment>
<gene>
    <name evidence="9" type="ORF">SAMN05660284_01655</name>
</gene>
<evidence type="ECO:0000256" key="7">
    <source>
        <dbReference type="ARBA" id="ARBA00023136"/>
    </source>
</evidence>
<dbReference type="PANTHER" id="PTHR30269">
    <property type="entry name" value="TRANSMEMBRANE PROTEIN YFCA"/>
    <property type="match status" value="1"/>
</dbReference>
<evidence type="ECO:0000256" key="5">
    <source>
        <dbReference type="ARBA" id="ARBA00022692"/>
    </source>
</evidence>
<feature type="transmembrane region" description="Helical" evidence="8">
    <location>
        <begin position="100"/>
        <end position="118"/>
    </location>
</feature>